<keyword evidence="2" id="KW-1185">Reference proteome</keyword>
<dbReference type="KEGG" id="smo:SELMODRAFT_405550"/>
<sequence length="136" mass="15732">MWERFTVYLGFDGSNIQVFMERFIDVSRLDMPAVISTAIEKYILETAPAADWFMEFSRRMITQTGWELGVHRSLRDDTVLLWNNPEMASFIGLIVTYYLSGAKHVIVPGWRRGMTLVNCGLQLSLRAVMEENILHQ</sequence>
<protein>
    <submittedName>
        <fullName evidence="1">Uncharacterized protein</fullName>
    </submittedName>
</protein>
<dbReference type="EMBL" id="GL377569">
    <property type="protein sequence ID" value="EFJ34695.1"/>
    <property type="molecule type" value="Genomic_DNA"/>
</dbReference>
<evidence type="ECO:0000313" key="2">
    <source>
        <dbReference type="Proteomes" id="UP000001514"/>
    </source>
</evidence>
<name>D8QYY3_SELML</name>
<evidence type="ECO:0000313" key="1">
    <source>
        <dbReference type="EMBL" id="EFJ34695.1"/>
    </source>
</evidence>
<proteinExistence type="predicted"/>
<dbReference type="HOGENOM" id="CLU_1878991_0_0_1"/>
<gene>
    <name evidence="1" type="ORF">SELMODRAFT_405550</name>
</gene>
<accession>D8QYY3</accession>
<reference evidence="1 2" key="1">
    <citation type="journal article" date="2011" name="Science">
        <title>The Selaginella genome identifies genetic changes associated with the evolution of vascular plants.</title>
        <authorList>
            <person name="Banks J.A."/>
            <person name="Nishiyama T."/>
            <person name="Hasebe M."/>
            <person name="Bowman J.L."/>
            <person name="Gribskov M."/>
            <person name="dePamphilis C."/>
            <person name="Albert V.A."/>
            <person name="Aono N."/>
            <person name="Aoyama T."/>
            <person name="Ambrose B.A."/>
            <person name="Ashton N.W."/>
            <person name="Axtell M.J."/>
            <person name="Barker E."/>
            <person name="Barker M.S."/>
            <person name="Bennetzen J.L."/>
            <person name="Bonawitz N.D."/>
            <person name="Chapple C."/>
            <person name="Cheng C."/>
            <person name="Correa L.G."/>
            <person name="Dacre M."/>
            <person name="DeBarry J."/>
            <person name="Dreyer I."/>
            <person name="Elias M."/>
            <person name="Engstrom E.M."/>
            <person name="Estelle M."/>
            <person name="Feng L."/>
            <person name="Finet C."/>
            <person name="Floyd S.K."/>
            <person name="Frommer W.B."/>
            <person name="Fujita T."/>
            <person name="Gramzow L."/>
            <person name="Gutensohn M."/>
            <person name="Harholt J."/>
            <person name="Hattori M."/>
            <person name="Heyl A."/>
            <person name="Hirai T."/>
            <person name="Hiwatashi Y."/>
            <person name="Ishikawa M."/>
            <person name="Iwata M."/>
            <person name="Karol K.G."/>
            <person name="Koehler B."/>
            <person name="Kolukisaoglu U."/>
            <person name="Kubo M."/>
            <person name="Kurata T."/>
            <person name="Lalonde S."/>
            <person name="Li K."/>
            <person name="Li Y."/>
            <person name="Litt A."/>
            <person name="Lyons E."/>
            <person name="Manning G."/>
            <person name="Maruyama T."/>
            <person name="Michael T.P."/>
            <person name="Mikami K."/>
            <person name="Miyazaki S."/>
            <person name="Morinaga S."/>
            <person name="Murata T."/>
            <person name="Mueller-Roeber B."/>
            <person name="Nelson D.R."/>
            <person name="Obara M."/>
            <person name="Oguri Y."/>
            <person name="Olmstead R.G."/>
            <person name="Onodera N."/>
            <person name="Petersen B.L."/>
            <person name="Pils B."/>
            <person name="Prigge M."/>
            <person name="Rensing S.A."/>
            <person name="Riano-Pachon D.M."/>
            <person name="Roberts A.W."/>
            <person name="Sato Y."/>
            <person name="Scheller H.V."/>
            <person name="Schulz B."/>
            <person name="Schulz C."/>
            <person name="Shakirov E.V."/>
            <person name="Shibagaki N."/>
            <person name="Shinohara N."/>
            <person name="Shippen D.E."/>
            <person name="Soerensen I."/>
            <person name="Sotooka R."/>
            <person name="Sugimoto N."/>
            <person name="Sugita M."/>
            <person name="Sumikawa N."/>
            <person name="Tanurdzic M."/>
            <person name="Theissen G."/>
            <person name="Ulvskov P."/>
            <person name="Wakazuki S."/>
            <person name="Weng J.K."/>
            <person name="Willats W.W."/>
            <person name="Wipf D."/>
            <person name="Wolf P.G."/>
            <person name="Yang L."/>
            <person name="Zimmer A.D."/>
            <person name="Zhu Q."/>
            <person name="Mitros T."/>
            <person name="Hellsten U."/>
            <person name="Loque D."/>
            <person name="Otillar R."/>
            <person name="Salamov A."/>
            <person name="Schmutz J."/>
            <person name="Shapiro H."/>
            <person name="Lindquist E."/>
            <person name="Lucas S."/>
            <person name="Rokhsar D."/>
            <person name="Grigoriev I.V."/>
        </authorList>
    </citation>
    <scope>NUCLEOTIDE SEQUENCE [LARGE SCALE GENOMIC DNA]</scope>
</reference>
<dbReference type="Gramene" id="EFJ34695">
    <property type="protein sequence ID" value="EFJ34695"/>
    <property type="gene ID" value="SELMODRAFT_405550"/>
</dbReference>
<organism evidence="2">
    <name type="scientific">Selaginella moellendorffii</name>
    <name type="common">Spikemoss</name>
    <dbReference type="NCBI Taxonomy" id="88036"/>
    <lineage>
        <taxon>Eukaryota</taxon>
        <taxon>Viridiplantae</taxon>
        <taxon>Streptophyta</taxon>
        <taxon>Embryophyta</taxon>
        <taxon>Tracheophyta</taxon>
        <taxon>Lycopodiopsida</taxon>
        <taxon>Selaginellales</taxon>
        <taxon>Selaginellaceae</taxon>
        <taxon>Selaginella</taxon>
    </lineage>
</organism>
<dbReference type="Proteomes" id="UP000001514">
    <property type="component" value="Unassembled WGS sequence"/>
</dbReference>
<dbReference type="InParanoid" id="D8QYY3"/>
<dbReference type="AlphaFoldDB" id="D8QYY3"/>